<dbReference type="Proteomes" id="UP000886847">
    <property type="component" value="Unassembled WGS sequence"/>
</dbReference>
<dbReference type="GO" id="GO:0140098">
    <property type="term" value="F:catalytic activity, acting on RNA"/>
    <property type="evidence" value="ECO:0007669"/>
    <property type="project" value="UniProtKB-ARBA"/>
</dbReference>
<reference evidence="6" key="2">
    <citation type="submission" date="2021-04" db="EMBL/GenBank/DDBJ databases">
        <authorList>
            <person name="Gilroy R."/>
        </authorList>
    </citation>
    <scope>NUCLEOTIDE SEQUENCE</scope>
    <source>
        <strain evidence="6">2189</strain>
    </source>
</reference>
<dbReference type="GO" id="GO:0009982">
    <property type="term" value="F:pseudouridine synthase activity"/>
    <property type="evidence" value="ECO:0007669"/>
    <property type="project" value="InterPro"/>
</dbReference>
<comment type="similarity">
    <text evidence="2">Belongs to the pseudouridine synthase RluA family.</text>
</comment>
<name>A0A9D2ATY2_9FIRM</name>
<comment type="caution">
    <text evidence="6">The sequence shown here is derived from an EMBL/GenBank/DDBJ whole genome shotgun (WGS) entry which is preliminary data.</text>
</comment>
<proteinExistence type="inferred from homology"/>
<dbReference type="CDD" id="cd02869">
    <property type="entry name" value="PseudoU_synth_RluA_like"/>
    <property type="match status" value="1"/>
</dbReference>
<comment type="catalytic activity">
    <reaction evidence="1">
        <text>a uridine in RNA = a pseudouridine in RNA</text>
        <dbReference type="Rhea" id="RHEA:48348"/>
        <dbReference type="Rhea" id="RHEA-COMP:12068"/>
        <dbReference type="Rhea" id="RHEA-COMP:12069"/>
        <dbReference type="ChEBI" id="CHEBI:65314"/>
        <dbReference type="ChEBI" id="CHEBI:65315"/>
    </reaction>
</comment>
<sequence length="231" mass="26197">MNDIDIVYEDNHIIVVLKPQGVPTCGDESGDDSLLEGVRRYLKVTYEKPGNVYVGLIHRLDRPTGGVMVFAKTSKAASRLSEQMRGGDFEKKYFTVLVGTPKEPQKTLVNYLKKNPVNNMVYLCPPTTDGAKMASLDYRVLQEREGLCLAEVRLHTGRTHQIRVQMAGIGHPVYGDMRYGGENAKKGWLALWAYSLSFTHPVTKERMRFMVQPPADNVPWKYFDLDKPFEL</sequence>
<dbReference type="EMBL" id="DXEW01000004">
    <property type="protein sequence ID" value="HIX49808.1"/>
    <property type="molecule type" value="Genomic_DNA"/>
</dbReference>
<dbReference type="Gene3D" id="3.30.2350.10">
    <property type="entry name" value="Pseudouridine synthase"/>
    <property type="match status" value="1"/>
</dbReference>
<evidence type="ECO:0000256" key="4">
    <source>
        <dbReference type="ARBA" id="ARBA00033164"/>
    </source>
</evidence>
<evidence type="ECO:0000256" key="3">
    <source>
        <dbReference type="ARBA" id="ARBA00031870"/>
    </source>
</evidence>
<evidence type="ECO:0000313" key="7">
    <source>
        <dbReference type="Proteomes" id="UP000886847"/>
    </source>
</evidence>
<evidence type="ECO:0000256" key="2">
    <source>
        <dbReference type="ARBA" id="ARBA00010876"/>
    </source>
</evidence>
<dbReference type="GO" id="GO:0003723">
    <property type="term" value="F:RNA binding"/>
    <property type="evidence" value="ECO:0007669"/>
    <property type="project" value="InterPro"/>
</dbReference>
<evidence type="ECO:0000313" key="6">
    <source>
        <dbReference type="EMBL" id="HIX49808.1"/>
    </source>
</evidence>
<dbReference type="InterPro" id="IPR020103">
    <property type="entry name" value="PsdUridine_synth_cat_dom_sf"/>
</dbReference>
<dbReference type="InterPro" id="IPR006145">
    <property type="entry name" value="PsdUridine_synth_RsuA/RluA"/>
</dbReference>
<feature type="domain" description="Pseudouridine synthase RsuA/RluA-like" evidence="5">
    <location>
        <begin position="12"/>
        <end position="167"/>
    </location>
</feature>
<protein>
    <recommendedName>
        <fullName evidence="3">RNA pseudouridylate synthase</fullName>
    </recommendedName>
    <alternativeName>
        <fullName evidence="4">RNA-uridine isomerase</fullName>
    </alternativeName>
</protein>
<dbReference type="InterPro" id="IPR050188">
    <property type="entry name" value="RluA_PseudoU_synthase"/>
</dbReference>
<evidence type="ECO:0000256" key="1">
    <source>
        <dbReference type="ARBA" id="ARBA00000073"/>
    </source>
</evidence>
<dbReference type="PANTHER" id="PTHR21600">
    <property type="entry name" value="MITOCHONDRIAL RNA PSEUDOURIDINE SYNTHASE"/>
    <property type="match status" value="1"/>
</dbReference>
<gene>
    <name evidence="6" type="ORF">H9851_00795</name>
</gene>
<dbReference type="AlphaFoldDB" id="A0A9D2ATY2"/>
<organism evidence="6 7">
    <name type="scientific">Candidatus Borkfalkia faecavium</name>
    <dbReference type="NCBI Taxonomy" id="2838508"/>
    <lineage>
        <taxon>Bacteria</taxon>
        <taxon>Bacillati</taxon>
        <taxon>Bacillota</taxon>
        <taxon>Clostridia</taxon>
        <taxon>Christensenellales</taxon>
        <taxon>Christensenellaceae</taxon>
        <taxon>Candidatus Borkfalkia</taxon>
    </lineage>
</organism>
<dbReference type="SUPFAM" id="SSF55120">
    <property type="entry name" value="Pseudouridine synthase"/>
    <property type="match status" value="1"/>
</dbReference>
<dbReference type="GO" id="GO:0000455">
    <property type="term" value="P:enzyme-directed rRNA pseudouridine synthesis"/>
    <property type="evidence" value="ECO:0007669"/>
    <property type="project" value="TreeGrafter"/>
</dbReference>
<evidence type="ECO:0000259" key="5">
    <source>
        <dbReference type="Pfam" id="PF00849"/>
    </source>
</evidence>
<dbReference type="PANTHER" id="PTHR21600:SF44">
    <property type="entry name" value="RIBOSOMAL LARGE SUBUNIT PSEUDOURIDINE SYNTHASE D"/>
    <property type="match status" value="1"/>
</dbReference>
<reference evidence="6" key="1">
    <citation type="journal article" date="2021" name="PeerJ">
        <title>Extensive microbial diversity within the chicken gut microbiome revealed by metagenomics and culture.</title>
        <authorList>
            <person name="Gilroy R."/>
            <person name="Ravi A."/>
            <person name="Getino M."/>
            <person name="Pursley I."/>
            <person name="Horton D.L."/>
            <person name="Alikhan N.F."/>
            <person name="Baker D."/>
            <person name="Gharbi K."/>
            <person name="Hall N."/>
            <person name="Watson M."/>
            <person name="Adriaenssens E.M."/>
            <person name="Foster-Nyarko E."/>
            <person name="Jarju S."/>
            <person name="Secka A."/>
            <person name="Antonio M."/>
            <person name="Oren A."/>
            <person name="Chaudhuri R.R."/>
            <person name="La Ragione R."/>
            <person name="Hildebrand F."/>
            <person name="Pallen M.J."/>
        </authorList>
    </citation>
    <scope>NUCLEOTIDE SEQUENCE</scope>
    <source>
        <strain evidence="6">2189</strain>
    </source>
</reference>
<accession>A0A9D2ATY2</accession>
<dbReference type="Pfam" id="PF00849">
    <property type="entry name" value="PseudoU_synth_2"/>
    <property type="match status" value="1"/>
</dbReference>